<evidence type="ECO:0000313" key="1">
    <source>
        <dbReference type="EMBL" id="GIH78019.1"/>
    </source>
</evidence>
<dbReference type="AlphaFoldDB" id="A0A8J3W606"/>
<protein>
    <submittedName>
        <fullName evidence="1">Uncharacterized protein</fullName>
    </submittedName>
</protein>
<accession>A0A8J3W606</accession>
<proteinExistence type="predicted"/>
<comment type="caution">
    <text evidence="1">The sequence shown here is derived from an EMBL/GenBank/DDBJ whole genome shotgun (WGS) entry which is preliminary data.</text>
</comment>
<keyword evidence="2" id="KW-1185">Reference proteome</keyword>
<evidence type="ECO:0000313" key="2">
    <source>
        <dbReference type="Proteomes" id="UP000616724"/>
    </source>
</evidence>
<sequence length="78" mass="8299">MTRLIVAAWKAHAVAPDPRSVSIMPETNAGVAQPGIGHMVIPVIPAARRTAPQPPTAMPSILIRVIDVPRSQKYGVLL</sequence>
<gene>
    <name evidence="1" type="ORF">Plo01_44480</name>
</gene>
<reference evidence="1 2" key="1">
    <citation type="submission" date="2021-01" db="EMBL/GenBank/DDBJ databases">
        <title>Whole genome shotgun sequence of Planobispora longispora NBRC 13918.</title>
        <authorList>
            <person name="Komaki H."/>
            <person name="Tamura T."/>
        </authorList>
    </citation>
    <scope>NUCLEOTIDE SEQUENCE [LARGE SCALE GENOMIC DNA]</scope>
    <source>
        <strain evidence="1 2">NBRC 13918</strain>
    </source>
</reference>
<dbReference type="EMBL" id="BOOH01000036">
    <property type="protein sequence ID" value="GIH78019.1"/>
    <property type="molecule type" value="Genomic_DNA"/>
</dbReference>
<name>A0A8J3W606_9ACTN</name>
<organism evidence="1 2">
    <name type="scientific">Planobispora longispora</name>
    <dbReference type="NCBI Taxonomy" id="28887"/>
    <lineage>
        <taxon>Bacteria</taxon>
        <taxon>Bacillati</taxon>
        <taxon>Actinomycetota</taxon>
        <taxon>Actinomycetes</taxon>
        <taxon>Streptosporangiales</taxon>
        <taxon>Streptosporangiaceae</taxon>
        <taxon>Planobispora</taxon>
    </lineage>
</organism>
<dbReference type="Proteomes" id="UP000616724">
    <property type="component" value="Unassembled WGS sequence"/>
</dbReference>